<dbReference type="EMBL" id="JBHUDG010000002">
    <property type="protein sequence ID" value="MFD1628501.1"/>
    <property type="molecule type" value="Genomic_DNA"/>
</dbReference>
<dbReference type="InterPro" id="IPR028994">
    <property type="entry name" value="Integrin_alpha_N"/>
</dbReference>
<accession>A0ABW4I6Y2</accession>
<name>A0ABW4I6Y2_9SPHI</name>
<reference evidence="2" key="1">
    <citation type="journal article" date="2019" name="Int. J. Syst. Evol. Microbiol.">
        <title>The Global Catalogue of Microorganisms (GCM) 10K type strain sequencing project: providing services to taxonomists for standard genome sequencing and annotation.</title>
        <authorList>
            <consortium name="The Broad Institute Genomics Platform"/>
            <consortium name="The Broad Institute Genome Sequencing Center for Infectious Disease"/>
            <person name="Wu L."/>
            <person name="Ma J."/>
        </authorList>
    </citation>
    <scope>NUCLEOTIDE SEQUENCE [LARGE SCALE GENOMIC DNA]</scope>
    <source>
        <strain evidence="2">CCUG 53762</strain>
    </source>
</reference>
<sequence length="666" mass="75094">MRKLRNTIIVFLSYFIAQGKITIAQFSLPKPLKYEESTISDFGFGLDLKPTVLPNGDLLVSISLLGGGFYTCKFLGKTEDGSLLYDRPVKQESFSKEYGLSRAIYVDGNQPEYFFTEKKTKRWVHVQFAKEDNLTVMKTTPVTVGGNPLIGDFTIIKNREGTFLVKYSYVNEGKSYWPGGKNPWVYPSNPEIGFNKGFDAKGNWKGEKTKAQFSYAEIVSKDNWEFGAYQKVLSNNQPLTLEFYQSPSRIFEVEVLGKKEQQILLTWDVDKVTLYETALLKGTLNFFEKKLPKGISERTKELYSGADISSTQPVYKDLAARPGFIMGGNPGILIEYYFDKKASEWKQRPVKMKGGDLHIQTLAAPQWIDWDGDGIADIIGGDSSGFIWFFKNTGTDETPVWKPGVKLEAKGKVIQHQAGLTGSIQGPNEKRWGYVQPFVVNWDNDGLLDILCNDVKGEYTVYKNIGSKQSPKLAEAIALEYTGKPFRAAWRSKPGVIPSHYLSSNFQSEQMLAINGSGILCRYARERTNADKLTEEIPLKWENGENIRIVGFAGHEGRATLSVCDYNRDGKWDILFGQGIHMFQSKEVEEAKPYATAYVLINKGTNEKPVFERPKVICQENGELINMDRHGCWVSPVLTKEGFVKDILAGGEDGRFYLFKNPKTCE</sequence>
<dbReference type="RefSeq" id="WP_379660888.1">
    <property type="nucleotide sequence ID" value="NZ_JBHUDG010000002.1"/>
</dbReference>
<comment type="caution">
    <text evidence="1">The sequence shown here is derived from an EMBL/GenBank/DDBJ whole genome shotgun (WGS) entry which is preliminary data.</text>
</comment>
<proteinExistence type="predicted"/>
<dbReference type="Proteomes" id="UP001597118">
    <property type="component" value="Unassembled WGS sequence"/>
</dbReference>
<gene>
    <name evidence="1" type="ORF">ACFSAH_01360</name>
</gene>
<evidence type="ECO:0000313" key="1">
    <source>
        <dbReference type="EMBL" id="MFD1628501.1"/>
    </source>
</evidence>
<evidence type="ECO:0000313" key="2">
    <source>
        <dbReference type="Proteomes" id="UP001597118"/>
    </source>
</evidence>
<protein>
    <submittedName>
        <fullName evidence="1">FG-GAP repeat domain-containing protein</fullName>
    </submittedName>
</protein>
<dbReference type="SUPFAM" id="SSF69318">
    <property type="entry name" value="Integrin alpha N-terminal domain"/>
    <property type="match status" value="1"/>
</dbReference>
<keyword evidence="2" id="KW-1185">Reference proteome</keyword>
<organism evidence="1 2">
    <name type="scientific">Pseudopedobacter beijingensis</name>
    <dbReference type="NCBI Taxonomy" id="1207056"/>
    <lineage>
        <taxon>Bacteria</taxon>
        <taxon>Pseudomonadati</taxon>
        <taxon>Bacteroidota</taxon>
        <taxon>Sphingobacteriia</taxon>
        <taxon>Sphingobacteriales</taxon>
        <taxon>Sphingobacteriaceae</taxon>
        <taxon>Pseudopedobacter</taxon>
    </lineage>
</organism>